<dbReference type="PANTHER" id="PTHR10492:SF57">
    <property type="entry name" value="ATP-DEPENDENT DNA HELICASE"/>
    <property type="match status" value="1"/>
</dbReference>
<sequence>MCAGSIVSAVYGDVINTTDCYDMSTKAILTPRNRSVDKLNLEVLTRMVGEEKVYRSIDEAVTEDPSDAIEFQQEFLHKLDPPGMPPHELRVKKGAIVMLLRNLDVSAGL</sequence>
<dbReference type="PANTHER" id="PTHR10492">
    <property type="match status" value="1"/>
</dbReference>
<name>A0A0B1SA86_OESDE</name>
<accession>A0A0B1SA86</accession>
<dbReference type="OrthoDB" id="5870589at2759"/>
<gene>
    <name evidence="2" type="ORF">OESDEN_18462</name>
</gene>
<feature type="domain" description="DNA helicase Pif1-like 2B" evidence="1">
    <location>
        <begin position="74"/>
        <end position="109"/>
    </location>
</feature>
<dbReference type="AlphaFoldDB" id="A0A0B1SA86"/>
<dbReference type="InterPro" id="IPR049163">
    <property type="entry name" value="Pif1-like_2B_dom"/>
</dbReference>
<evidence type="ECO:0000313" key="2">
    <source>
        <dbReference type="EMBL" id="KHJ81849.1"/>
    </source>
</evidence>
<keyword evidence="3" id="KW-1185">Reference proteome</keyword>
<organism evidence="2 3">
    <name type="scientific">Oesophagostomum dentatum</name>
    <name type="common">Nodular worm</name>
    <dbReference type="NCBI Taxonomy" id="61180"/>
    <lineage>
        <taxon>Eukaryota</taxon>
        <taxon>Metazoa</taxon>
        <taxon>Ecdysozoa</taxon>
        <taxon>Nematoda</taxon>
        <taxon>Chromadorea</taxon>
        <taxon>Rhabditida</taxon>
        <taxon>Rhabditina</taxon>
        <taxon>Rhabditomorpha</taxon>
        <taxon>Strongyloidea</taxon>
        <taxon>Strongylidae</taxon>
        <taxon>Oesophagostomum</taxon>
    </lineage>
</organism>
<protein>
    <recommendedName>
        <fullName evidence="1">DNA helicase Pif1-like 2B domain-containing protein</fullName>
    </recommendedName>
</protein>
<reference evidence="2 3" key="1">
    <citation type="submission" date="2014-03" db="EMBL/GenBank/DDBJ databases">
        <title>Draft genome of the hookworm Oesophagostomum dentatum.</title>
        <authorList>
            <person name="Mitreva M."/>
        </authorList>
    </citation>
    <scope>NUCLEOTIDE SEQUENCE [LARGE SCALE GENOMIC DNA]</scope>
    <source>
        <strain evidence="2 3">OD-Hann</strain>
    </source>
</reference>
<proteinExistence type="predicted"/>
<dbReference type="Pfam" id="PF21530">
    <property type="entry name" value="Pif1_2B_dom"/>
    <property type="match status" value="1"/>
</dbReference>
<dbReference type="Proteomes" id="UP000053660">
    <property type="component" value="Unassembled WGS sequence"/>
</dbReference>
<evidence type="ECO:0000313" key="3">
    <source>
        <dbReference type="Proteomes" id="UP000053660"/>
    </source>
</evidence>
<evidence type="ECO:0000259" key="1">
    <source>
        <dbReference type="Pfam" id="PF21530"/>
    </source>
</evidence>
<dbReference type="EMBL" id="KN584806">
    <property type="protein sequence ID" value="KHJ81849.1"/>
    <property type="molecule type" value="Genomic_DNA"/>
</dbReference>